<dbReference type="PANTHER" id="PTHR43169">
    <property type="entry name" value="EXSB FAMILY PROTEIN"/>
    <property type="match status" value="1"/>
</dbReference>
<dbReference type="InterPro" id="IPR014729">
    <property type="entry name" value="Rossmann-like_a/b/a_fold"/>
</dbReference>
<dbReference type="GO" id="GO:0016783">
    <property type="term" value="F:sulfurtransferase activity"/>
    <property type="evidence" value="ECO:0007669"/>
    <property type="project" value="InterPro"/>
</dbReference>
<dbReference type="GO" id="GO:0006529">
    <property type="term" value="P:asparagine biosynthetic process"/>
    <property type="evidence" value="ECO:0007669"/>
    <property type="project" value="InterPro"/>
</dbReference>
<dbReference type="Proteomes" id="UP000199006">
    <property type="component" value="Unassembled WGS sequence"/>
</dbReference>
<proteinExistence type="predicted"/>
<dbReference type="STRING" id="29563.SAMN02983006_01542"/>
<accession>A0A1I4IX14</accession>
<dbReference type="InterPro" id="IPR052188">
    <property type="entry name" value="Ni-pincer_cofactor_biosynth"/>
</dbReference>
<sequence length="272" mass="30501">MSTITKQDKLEVLIESLKELEPFVIAFSGGVDSTFLTAAAQQAEVEFEAVTVSTPFVPELEIEAVNQLVASLGFQHHLLEIEFDKLGEALANTAERCYHCKKVIFSRILAYADGRTVIEGSNLDDTGDYRPGRKALQELGVKSPLLNASLSKKEIRDLSKEMELPTWNKPSLSCLATRVAYNTPITREELEKIDLAEELLRHNGFEHFRVRDHANLARIEIAQAERSKILDLSLMDKISAKLKQLGFRYVTLDLAAYQSGSMNKEIMADQDE</sequence>
<feature type="domain" description="Asparagine synthetase" evidence="2">
    <location>
        <begin position="20"/>
        <end position="93"/>
    </location>
</feature>
<dbReference type="OrthoDB" id="9765625at2"/>
<dbReference type="PANTHER" id="PTHR43169:SF2">
    <property type="entry name" value="NAD_GMP SYNTHASE DOMAIN-CONTAINING PROTEIN"/>
    <property type="match status" value="1"/>
</dbReference>
<dbReference type="PIRSF" id="PIRSF006661">
    <property type="entry name" value="PP-lp_UCP006661"/>
    <property type="match status" value="1"/>
</dbReference>
<evidence type="ECO:0000313" key="4">
    <source>
        <dbReference type="Proteomes" id="UP000199006"/>
    </source>
</evidence>
<dbReference type="NCBIfam" id="TIGR00268">
    <property type="entry name" value="ATP-dependent sacrificial sulfur transferase LarE"/>
    <property type="match status" value="1"/>
</dbReference>
<dbReference type="InterPro" id="IPR005232">
    <property type="entry name" value="LarE"/>
</dbReference>
<feature type="active site" description="Nucleophile and sulfur donor" evidence="1">
    <location>
        <position position="174"/>
    </location>
</feature>
<evidence type="ECO:0000259" key="2">
    <source>
        <dbReference type="Pfam" id="PF00733"/>
    </source>
</evidence>
<dbReference type="AlphaFoldDB" id="A0A1I4IX14"/>
<evidence type="ECO:0000256" key="1">
    <source>
        <dbReference type="PIRSR" id="PIRSR006661-1"/>
    </source>
</evidence>
<gene>
    <name evidence="3" type="ORF">SAMN02983006_01542</name>
</gene>
<dbReference type="Pfam" id="PF00733">
    <property type="entry name" value="Asn_synthase"/>
    <property type="match status" value="1"/>
</dbReference>
<dbReference type="CDD" id="cd01990">
    <property type="entry name" value="LarE-like"/>
    <property type="match status" value="1"/>
</dbReference>
<dbReference type="InterPro" id="IPR001962">
    <property type="entry name" value="Asn_synthase"/>
</dbReference>
<dbReference type="Gene3D" id="3.40.50.620">
    <property type="entry name" value="HUPs"/>
    <property type="match status" value="1"/>
</dbReference>
<dbReference type="RefSeq" id="WP_089861657.1">
    <property type="nucleotide sequence ID" value="NZ_FOTI01000019.1"/>
</dbReference>
<name>A0A1I4IX14_9FIRM</name>
<dbReference type="GO" id="GO:0004066">
    <property type="term" value="F:asparagine synthase (glutamine-hydrolyzing) activity"/>
    <property type="evidence" value="ECO:0007669"/>
    <property type="project" value="InterPro"/>
</dbReference>
<evidence type="ECO:0000313" key="3">
    <source>
        <dbReference type="EMBL" id="SFL58854.1"/>
    </source>
</evidence>
<protein>
    <recommendedName>
        <fullName evidence="2">Asparagine synthetase domain-containing protein</fullName>
    </recommendedName>
</protein>
<dbReference type="EMBL" id="FOTI01000019">
    <property type="protein sequence ID" value="SFL58854.1"/>
    <property type="molecule type" value="Genomic_DNA"/>
</dbReference>
<organism evidence="3 4">
    <name type="scientific">Halanaerobium salsuginis</name>
    <dbReference type="NCBI Taxonomy" id="29563"/>
    <lineage>
        <taxon>Bacteria</taxon>
        <taxon>Bacillati</taxon>
        <taxon>Bacillota</taxon>
        <taxon>Clostridia</taxon>
        <taxon>Halanaerobiales</taxon>
        <taxon>Halanaerobiaceae</taxon>
        <taxon>Halanaerobium</taxon>
    </lineage>
</organism>
<keyword evidence="4" id="KW-1185">Reference proteome</keyword>
<dbReference type="SUPFAM" id="SSF52402">
    <property type="entry name" value="Adenine nucleotide alpha hydrolases-like"/>
    <property type="match status" value="1"/>
</dbReference>
<reference evidence="3 4" key="1">
    <citation type="submission" date="2016-10" db="EMBL/GenBank/DDBJ databases">
        <authorList>
            <person name="de Groot N.N."/>
        </authorList>
    </citation>
    <scope>NUCLEOTIDE SEQUENCE [LARGE SCALE GENOMIC DNA]</scope>
    <source>
        <strain evidence="3 4">ATCC 51327</strain>
    </source>
</reference>